<dbReference type="OrthoDB" id="3133596at2759"/>
<feature type="region of interest" description="Disordered" evidence="1">
    <location>
        <begin position="521"/>
        <end position="584"/>
    </location>
</feature>
<dbReference type="STRING" id="181874.A0A409WUC6"/>
<reference evidence="2 3" key="1">
    <citation type="journal article" date="2018" name="Evol. Lett.">
        <title>Horizontal gene cluster transfer increased hallucinogenic mushroom diversity.</title>
        <authorList>
            <person name="Reynolds H.T."/>
            <person name="Vijayakumar V."/>
            <person name="Gluck-Thaler E."/>
            <person name="Korotkin H.B."/>
            <person name="Matheny P.B."/>
            <person name="Slot J.C."/>
        </authorList>
    </citation>
    <scope>NUCLEOTIDE SEQUENCE [LARGE SCALE GENOMIC DNA]</scope>
    <source>
        <strain evidence="2 3">2629</strain>
    </source>
</reference>
<comment type="caution">
    <text evidence="2">The sequence shown here is derived from an EMBL/GenBank/DDBJ whole genome shotgun (WGS) entry which is preliminary data.</text>
</comment>
<evidence type="ECO:0000313" key="3">
    <source>
        <dbReference type="Proteomes" id="UP000284842"/>
    </source>
</evidence>
<evidence type="ECO:0000256" key="1">
    <source>
        <dbReference type="SAM" id="MobiDB-lite"/>
    </source>
</evidence>
<dbReference type="InParanoid" id="A0A409WUC6"/>
<proteinExistence type="predicted"/>
<evidence type="ECO:0000313" key="2">
    <source>
        <dbReference type="EMBL" id="PPQ82079.1"/>
    </source>
</evidence>
<feature type="region of interest" description="Disordered" evidence="1">
    <location>
        <begin position="223"/>
        <end position="246"/>
    </location>
</feature>
<keyword evidence="3" id="KW-1185">Reference proteome</keyword>
<dbReference type="Proteomes" id="UP000284842">
    <property type="component" value="Unassembled WGS sequence"/>
</dbReference>
<name>A0A409WUC6_9AGAR</name>
<protein>
    <recommendedName>
        <fullName evidence="4">HNH nuclease domain-containing protein</fullName>
    </recommendedName>
</protein>
<feature type="compositionally biased region" description="Polar residues" evidence="1">
    <location>
        <begin position="542"/>
        <end position="557"/>
    </location>
</feature>
<accession>A0A409WUC6</accession>
<sequence>MMDILAPISYKAIKRAERADPNGARCLIENCSKERAVVLAHAYKREASASSQFIDILEWHWRLRNGALNFDTRRNIFFVGAALYQMYKQKKWVLIPEEDVINRYVYDYGEGVLREDFPVFEETTFKYRFLPVYDMEEIYIARQSSDSAAQVDIHGYPFDTMPTLVSHVHPTFVIMHTSSVFYSDLSDAVMADLRKRCPIVDTLRSIYAEWVSVIPTDAEDVSSYAANNSDNGNEDTESSNSERPERHLAGCKMPTQTNAEDLHHPSSVHDNDSRQEARFLVAAMSDIFEPILATAGERATKAGPNRQRCLIENCSNERAVELAHAFDREFSLDEGLLAGLEWHWGLKIGTLNLDTHRNIFFLGASLYKLYRQNKWVLLPEDDVLDRYVYANGRAVVREDFPVFQEKTFKYRFVPLFDMEDIYVARQSSDSLSQVDIHEYPFDTMPLLTSHVHPTFVLMHTSSVIHSQLILPPGALAIFSKRFPVVRRLKTLYSAWTSILPTRADSDPTYLPCSSLRRNDNSDDGYWDAESIDDRPQDLGYPNQFNQSQPPNLSSAYSQDERPVTPGVKVPESDKSSTESAQTPPQRIRIIFPSQKRLTGAYWNSESEAYQSATGEGGGSDGVERHVVPEVPIRYSARWNPDAIAEWARNSQIASKSVTDSVEC</sequence>
<gene>
    <name evidence="2" type="ORF">CVT24_012307</name>
</gene>
<evidence type="ECO:0008006" key="4">
    <source>
        <dbReference type="Google" id="ProtNLM"/>
    </source>
</evidence>
<feature type="compositionally biased region" description="Acidic residues" evidence="1">
    <location>
        <begin position="521"/>
        <end position="530"/>
    </location>
</feature>
<dbReference type="AlphaFoldDB" id="A0A409WUC6"/>
<dbReference type="EMBL" id="NHTK01005206">
    <property type="protein sequence ID" value="PPQ82079.1"/>
    <property type="molecule type" value="Genomic_DNA"/>
</dbReference>
<organism evidence="2 3">
    <name type="scientific">Panaeolus cyanescens</name>
    <dbReference type="NCBI Taxonomy" id="181874"/>
    <lineage>
        <taxon>Eukaryota</taxon>
        <taxon>Fungi</taxon>
        <taxon>Dikarya</taxon>
        <taxon>Basidiomycota</taxon>
        <taxon>Agaricomycotina</taxon>
        <taxon>Agaricomycetes</taxon>
        <taxon>Agaricomycetidae</taxon>
        <taxon>Agaricales</taxon>
        <taxon>Agaricineae</taxon>
        <taxon>Galeropsidaceae</taxon>
        <taxon>Panaeolus</taxon>
    </lineage>
</organism>